<dbReference type="Gene3D" id="3.90.75.10">
    <property type="entry name" value="Homing Intron 3 (I-ppo) Encoded Endonuclease, Chain A"/>
    <property type="match status" value="1"/>
</dbReference>
<keyword evidence="4" id="KW-1185">Reference proteome</keyword>
<evidence type="ECO:0000313" key="4">
    <source>
        <dbReference type="Proteomes" id="UP000226288"/>
    </source>
</evidence>
<dbReference type="InterPro" id="IPR003615">
    <property type="entry name" value="HNH_nuc"/>
</dbReference>
<dbReference type="InterPro" id="IPR044930">
    <property type="entry name" value="Homing_endonuclease_His-Me"/>
</dbReference>
<reference evidence="3 4" key="1">
    <citation type="submission" date="2016-11" db="EMBL/GenBank/DDBJ databases">
        <title>Characterization of two novel podoviruses, vB_AbaP_AS11 and vB_AbaP_AS12, infecting clinical multidrug-resistant Acinetobacter baumannii strains.</title>
        <authorList>
            <person name="Popova A.V."/>
            <person name="Lavysh D.G."/>
            <person name="Klimuk E.I."/>
            <person name="Bogun A.G."/>
            <person name="Goncharov A.E."/>
        </authorList>
    </citation>
    <scope>NUCLEOTIDE SEQUENCE [LARGE SCALE GENOMIC DNA]</scope>
</reference>
<proteinExistence type="predicted"/>
<keyword evidence="3" id="KW-0255">Endonuclease</keyword>
<keyword evidence="3" id="KW-0540">Nuclease</keyword>
<feature type="domain" description="HNH nuclease" evidence="2">
    <location>
        <begin position="26"/>
        <end position="73"/>
    </location>
</feature>
<organism evidence="3 4">
    <name type="scientific">Acinetobacter phage vB_AbaP_AS12</name>
    <dbReference type="NCBI Taxonomy" id="1932885"/>
    <lineage>
        <taxon>Viruses</taxon>
        <taxon>Duplodnaviria</taxon>
        <taxon>Heunggongvirae</taxon>
        <taxon>Uroviricota</taxon>
        <taxon>Caudoviricetes</taxon>
        <taxon>Autographivirales</taxon>
        <taxon>Autoscriptoviridae</taxon>
        <taxon>Beijerinckvirinae</taxon>
        <taxon>Friunavirus</taxon>
        <taxon>Friunavirus AS12</taxon>
    </lineage>
</organism>
<evidence type="ECO:0000259" key="2">
    <source>
        <dbReference type="Pfam" id="PF13392"/>
    </source>
</evidence>
<sequence length="140" mass="16005">MSDCILWNKSTDKDGYGQIVLKGKRYLAHRLAYVRANNLEYSDISGKLVRHKCDNPTCINPEHLELGTHQDNMDDRNKRNRTAKGDDHGNAKLTPQQVKEIRASYIKGSKEYGSPALARKYNVSFQQIHKIVTNQRYSGV</sequence>
<accession>A0A218KRF4</accession>
<dbReference type="EMBL" id="KY268295">
    <property type="protein sequence ID" value="APW79808.1"/>
    <property type="molecule type" value="Genomic_DNA"/>
</dbReference>
<dbReference type="OrthoDB" id="21336at10239"/>
<evidence type="ECO:0000313" key="3">
    <source>
        <dbReference type="EMBL" id="APW79808.1"/>
    </source>
</evidence>
<gene>
    <name evidence="3" type="ORF">AS12_gp20</name>
</gene>
<dbReference type="InterPro" id="IPR044925">
    <property type="entry name" value="His-Me_finger_sf"/>
</dbReference>
<name>A0A218KRF4_9CAUD</name>
<evidence type="ECO:0000256" key="1">
    <source>
        <dbReference type="SAM" id="MobiDB-lite"/>
    </source>
</evidence>
<protein>
    <submittedName>
        <fullName evidence="3">HNH homing endonuclease</fullName>
    </submittedName>
</protein>
<dbReference type="Proteomes" id="UP000226288">
    <property type="component" value="Segment"/>
</dbReference>
<keyword evidence="3" id="KW-0378">Hydrolase</keyword>
<dbReference type="SUPFAM" id="SSF54060">
    <property type="entry name" value="His-Me finger endonucleases"/>
    <property type="match status" value="1"/>
</dbReference>
<feature type="compositionally biased region" description="Basic and acidic residues" evidence="1">
    <location>
        <begin position="67"/>
        <end position="90"/>
    </location>
</feature>
<dbReference type="GO" id="GO:0004519">
    <property type="term" value="F:endonuclease activity"/>
    <property type="evidence" value="ECO:0007669"/>
    <property type="project" value="UniProtKB-KW"/>
</dbReference>
<dbReference type="Pfam" id="PF13392">
    <property type="entry name" value="HNH_3"/>
    <property type="match status" value="1"/>
</dbReference>
<feature type="region of interest" description="Disordered" evidence="1">
    <location>
        <begin position="67"/>
        <end position="93"/>
    </location>
</feature>